<keyword evidence="3" id="KW-1185">Reference proteome</keyword>
<evidence type="ECO:0000313" key="2">
    <source>
        <dbReference type="EMBL" id="MBB3953806.1"/>
    </source>
</evidence>
<sequence length="444" mass="46063">MKAMLFLAAALAPGAAQAGLTAGAGRAAIELPASLLPIDRFTAQLDPLEVRVLTLGDGTSKVAIALIDQTSLSARDVATMQAVVGKATGAAGEDVLVVASHTFSAPHMFAANPPPGIAVDEAETLRARAYVANAMAALEKAAHQAADTAAPATLRFGAAISQVAVNRNVETPEGWWLGADEAGYSDRTVATVELESADHRPIASLVNYAVQSSVMDQTGGPDSSKAISADLAGATMRRVEQHLGGVSLFLTGAAGDQVPAYTARRYAYGADGKPALASLGAAGYPLVALQGERLGDAALRAARAAAPVRAERLTLFHGKVSLTTQERPKQLSQLKPSRDYRYQINGRADAPYTLLTLGDVAIIGVQVELSAATGAWLRAHSPYRHTIVATMVNGAAKYLPDAQSYRRITYQAMNSSYGPGSAEVMAQAIIAQLGHMAKAGKGAK</sequence>
<evidence type="ECO:0008006" key="4">
    <source>
        <dbReference type="Google" id="ProtNLM"/>
    </source>
</evidence>
<proteinExistence type="predicted"/>
<name>A0A7W6CC41_9SPHN</name>
<dbReference type="EMBL" id="JACIDX010000002">
    <property type="protein sequence ID" value="MBB3953806.1"/>
    <property type="molecule type" value="Genomic_DNA"/>
</dbReference>
<reference evidence="2 3" key="1">
    <citation type="submission" date="2020-08" db="EMBL/GenBank/DDBJ databases">
        <title>Genomic Encyclopedia of Type Strains, Phase IV (KMG-IV): sequencing the most valuable type-strain genomes for metagenomic binning, comparative biology and taxonomic classification.</title>
        <authorList>
            <person name="Goeker M."/>
        </authorList>
    </citation>
    <scope>NUCLEOTIDE SEQUENCE [LARGE SCALE GENOMIC DNA]</scope>
    <source>
        <strain evidence="2 3">DSM 27057</strain>
    </source>
</reference>
<evidence type="ECO:0000313" key="3">
    <source>
        <dbReference type="Proteomes" id="UP000548867"/>
    </source>
</evidence>
<feature type="chain" id="PRO_5031398215" description="Neutral/alkaline non-lysosomal ceramidase N-terminal domain-containing protein" evidence="1">
    <location>
        <begin position="19"/>
        <end position="444"/>
    </location>
</feature>
<evidence type="ECO:0000256" key="1">
    <source>
        <dbReference type="SAM" id="SignalP"/>
    </source>
</evidence>
<dbReference type="Proteomes" id="UP000548867">
    <property type="component" value="Unassembled WGS sequence"/>
</dbReference>
<dbReference type="RefSeq" id="WP_183622739.1">
    <property type="nucleotide sequence ID" value="NZ_JACIDX010000002.1"/>
</dbReference>
<keyword evidence="1" id="KW-0732">Signal</keyword>
<accession>A0A7W6CC41</accession>
<organism evidence="2 3">
    <name type="scientific">Novosphingobium sediminicola</name>
    <dbReference type="NCBI Taxonomy" id="563162"/>
    <lineage>
        <taxon>Bacteria</taxon>
        <taxon>Pseudomonadati</taxon>
        <taxon>Pseudomonadota</taxon>
        <taxon>Alphaproteobacteria</taxon>
        <taxon>Sphingomonadales</taxon>
        <taxon>Sphingomonadaceae</taxon>
        <taxon>Novosphingobium</taxon>
    </lineage>
</organism>
<dbReference type="AlphaFoldDB" id="A0A7W6CC41"/>
<feature type="signal peptide" evidence="1">
    <location>
        <begin position="1"/>
        <end position="18"/>
    </location>
</feature>
<comment type="caution">
    <text evidence="2">The sequence shown here is derived from an EMBL/GenBank/DDBJ whole genome shotgun (WGS) entry which is preliminary data.</text>
</comment>
<gene>
    <name evidence="2" type="ORF">GGR38_000733</name>
</gene>
<protein>
    <recommendedName>
        <fullName evidence="4">Neutral/alkaline non-lysosomal ceramidase N-terminal domain-containing protein</fullName>
    </recommendedName>
</protein>